<dbReference type="Pfam" id="PF12358">
    <property type="entry name" value="DUF3644"/>
    <property type="match status" value="1"/>
</dbReference>
<dbReference type="RefSeq" id="WP_379043580.1">
    <property type="nucleotide sequence ID" value="NZ_JBHULZ010000009.1"/>
</dbReference>
<evidence type="ECO:0000313" key="2">
    <source>
        <dbReference type="EMBL" id="MFD2696825.1"/>
    </source>
</evidence>
<accession>A0ABW5SBS8</accession>
<reference evidence="3" key="1">
    <citation type="journal article" date="2019" name="Int. J. Syst. Evol. Microbiol.">
        <title>The Global Catalogue of Microorganisms (GCM) 10K type strain sequencing project: providing services to taxonomists for standard genome sequencing and annotation.</title>
        <authorList>
            <consortium name="The Broad Institute Genomics Platform"/>
            <consortium name="The Broad Institute Genome Sequencing Center for Infectious Disease"/>
            <person name="Wu L."/>
            <person name="Ma J."/>
        </authorList>
    </citation>
    <scope>NUCLEOTIDE SEQUENCE [LARGE SCALE GENOMIC DNA]</scope>
    <source>
        <strain evidence="3">KCTC 42255</strain>
    </source>
</reference>
<name>A0ABW5SBS8_9FLAO</name>
<sequence>MKINKTYQSLLDKSINSMLSAIEIYNKPDFKYREETFSILSINAWELLFKARILKLSKYNMNSIYVMENKKKKNGEKSKLLTPKLNRAKNPMTISLAESMHRLRKLDERISLNLVKSLFSLIELRDNSIHFHNASDISKEIQELGFACIKNYMELIQNWESRVDLSKYNFYLMPLAYVDSKIDSTSVLTEEVKNYLNFVKKKVSETDILDDKFSVAIGIDISFKKSKNIDGIGMRYDENGVPVKLTEEDITLKYPLSYSDVTTSASRKYQDFKVNQKFHSVMREIKADKKLAHNRKLDPKNPKSQTKTFYNSNIWKKFDEKYTRK</sequence>
<gene>
    <name evidence="2" type="ORF">ACFSQ0_02375</name>
</gene>
<keyword evidence="3" id="KW-1185">Reference proteome</keyword>
<evidence type="ECO:0000259" key="1">
    <source>
        <dbReference type="Pfam" id="PF12358"/>
    </source>
</evidence>
<evidence type="ECO:0000313" key="3">
    <source>
        <dbReference type="Proteomes" id="UP001597357"/>
    </source>
</evidence>
<comment type="caution">
    <text evidence="2">The sequence shown here is derived from an EMBL/GenBank/DDBJ whole genome shotgun (WGS) entry which is preliminary data.</text>
</comment>
<organism evidence="2 3">
    <name type="scientific">Mesonia sediminis</name>
    <dbReference type="NCBI Taxonomy" id="1703946"/>
    <lineage>
        <taxon>Bacteria</taxon>
        <taxon>Pseudomonadati</taxon>
        <taxon>Bacteroidota</taxon>
        <taxon>Flavobacteriia</taxon>
        <taxon>Flavobacteriales</taxon>
        <taxon>Flavobacteriaceae</taxon>
        <taxon>Mesonia</taxon>
    </lineage>
</organism>
<dbReference type="InterPro" id="IPR022104">
    <property type="entry name" value="DUF3644"/>
</dbReference>
<proteinExistence type="predicted"/>
<dbReference type="Proteomes" id="UP001597357">
    <property type="component" value="Unassembled WGS sequence"/>
</dbReference>
<protein>
    <submittedName>
        <fullName evidence="2">DUF3644 domain-containing protein</fullName>
    </submittedName>
</protein>
<dbReference type="EMBL" id="JBHULZ010000009">
    <property type="protein sequence ID" value="MFD2696825.1"/>
    <property type="molecule type" value="Genomic_DNA"/>
</dbReference>
<feature type="domain" description="DUF3644" evidence="1">
    <location>
        <begin position="10"/>
        <end position="199"/>
    </location>
</feature>